<sequence length="112" mass="13193">MGLLTNNVQEWHPAGKILREKCRRAREYVKEKGMDMVRLALGYALSRKECGSVVMGMTEEWQVDLAVEVRDKGLTDEEWKVIEVLRNEERFFKNEEGWDGIEEVKKFWEGEV</sequence>
<dbReference type="EMBL" id="BRXX01000109">
    <property type="protein sequence ID" value="GMH90802.1"/>
    <property type="molecule type" value="Genomic_DNA"/>
</dbReference>
<name>A0A9W7BNE9_9STRA</name>
<reference evidence="3" key="1">
    <citation type="journal article" date="2023" name="Commun. Biol.">
        <title>Genome analysis of Parmales, the sister group of diatoms, reveals the evolutionary specialization of diatoms from phago-mixotrophs to photoautotrophs.</title>
        <authorList>
            <person name="Ban H."/>
            <person name="Sato S."/>
            <person name="Yoshikawa S."/>
            <person name="Yamada K."/>
            <person name="Nakamura Y."/>
            <person name="Ichinomiya M."/>
            <person name="Sato N."/>
            <person name="Blanc-Mathieu R."/>
            <person name="Endo H."/>
            <person name="Kuwata A."/>
            <person name="Ogata H."/>
        </authorList>
    </citation>
    <scope>NUCLEOTIDE SEQUENCE [LARGE SCALE GENOMIC DNA]</scope>
    <source>
        <strain evidence="3">NIES 3699</strain>
    </source>
</reference>
<dbReference type="Pfam" id="PF00248">
    <property type="entry name" value="Aldo_ket_red"/>
    <property type="match status" value="1"/>
</dbReference>
<feature type="domain" description="NADP-dependent oxidoreductase" evidence="1">
    <location>
        <begin position="18"/>
        <end position="83"/>
    </location>
</feature>
<comment type="caution">
    <text evidence="2">The sequence shown here is derived from an EMBL/GenBank/DDBJ whole genome shotgun (WGS) entry which is preliminary data.</text>
</comment>
<dbReference type="Proteomes" id="UP001165160">
    <property type="component" value="Unassembled WGS sequence"/>
</dbReference>
<evidence type="ECO:0000313" key="3">
    <source>
        <dbReference type="Proteomes" id="UP001165160"/>
    </source>
</evidence>
<dbReference type="GO" id="GO:0016491">
    <property type="term" value="F:oxidoreductase activity"/>
    <property type="evidence" value="ECO:0007669"/>
    <property type="project" value="InterPro"/>
</dbReference>
<dbReference type="InterPro" id="IPR020471">
    <property type="entry name" value="AKR"/>
</dbReference>
<gene>
    <name evidence="2" type="ORF">TrVE_jg1290</name>
</gene>
<dbReference type="AlphaFoldDB" id="A0A9W7BNE9"/>
<dbReference type="SUPFAM" id="SSF51430">
    <property type="entry name" value="NAD(P)-linked oxidoreductase"/>
    <property type="match status" value="1"/>
</dbReference>
<accession>A0A9W7BNE9</accession>
<dbReference type="PANTHER" id="PTHR42686">
    <property type="entry name" value="GH17980P-RELATED"/>
    <property type="match status" value="1"/>
</dbReference>
<evidence type="ECO:0000259" key="1">
    <source>
        <dbReference type="Pfam" id="PF00248"/>
    </source>
</evidence>
<dbReference type="InterPro" id="IPR036812">
    <property type="entry name" value="NAD(P)_OxRdtase_dom_sf"/>
</dbReference>
<protein>
    <recommendedName>
        <fullName evidence="1">NADP-dependent oxidoreductase domain-containing protein</fullName>
    </recommendedName>
</protein>
<evidence type="ECO:0000313" key="2">
    <source>
        <dbReference type="EMBL" id="GMH90802.1"/>
    </source>
</evidence>
<dbReference type="GO" id="GO:0005829">
    <property type="term" value="C:cytosol"/>
    <property type="evidence" value="ECO:0007669"/>
    <property type="project" value="TreeGrafter"/>
</dbReference>
<keyword evidence="3" id="KW-1185">Reference proteome</keyword>
<organism evidence="2 3">
    <name type="scientific">Triparma verrucosa</name>
    <dbReference type="NCBI Taxonomy" id="1606542"/>
    <lineage>
        <taxon>Eukaryota</taxon>
        <taxon>Sar</taxon>
        <taxon>Stramenopiles</taxon>
        <taxon>Ochrophyta</taxon>
        <taxon>Bolidophyceae</taxon>
        <taxon>Parmales</taxon>
        <taxon>Triparmaceae</taxon>
        <taxon>Triparma</taxon>
    </lineage>
</organism>
<dbReference type="Gene3D" id="3.20.20.100">
    <property type="entry name" value="NADP-dependent oxidoreductase domain"/>
    <property type="match status" value="1"/>
</dbReference>
<dbReference type="InterPro" id="IPR023210">
    <property type="entry name" value="NADP_OxRdtase_dom"/>
</dbReference>
<proteinExistence type="predicted"/>
<dbReference type="PANTHER" id="PTHR42686:SF1">
    <property type="entry name" value="GH17980P-RELATED"/>
    <property type="match status" value="1"/>
</dbReference>